<dbReference type="RefSeq" id="WP_090229668.1">
    <property type="nucleotide sequence ID" value="NZ_FNNU01000004.1"/>
</dbReference>
<proteinExistence type="inferred from homology"/>
<dbReference type="Pfam" id="PF05130">
    <property type="entry name" value="FlgN"/>
    <property type="match status" value="1"/>
</dbReference>
<sequence length="155" mass="16832">MNDTTLLHLFSEDIGHAEQLLELLESETQALTSQDLTSLETILTSKQTLLALLDQHGRARSRVLVSLNLSADRAGLQALAKASAQGEELLAAGDRLSALLRECQDTNLRNGRLIRASQTSVTKLLGILRGAEVPNLYNNRGATSRVGYQRPLSQA</sequence>
<reference evidence="5" key="1">
    <citation type="submission" date="2016-10" db="EMBL/GenBank/DDBJ databases">
        <authorList>
            <person name="Varghese N."/>
            <person name="Submissions S."/>
        </authorList>
    </citation>
    <scope>NUCLEOTIDE SEQUENCE [LARGE SCALE GENOMIC DNA]</scope>
    <source>
        <strain evidence="5">NRRL B-59562</strain>
    </source>
</reference>
<keyword evidence="3" id="KW-1005">Bacterial flagellum biogenesis</keyword>
<comment type="function">
    <text evidence="1">Required for the efficient initiation of filament assembly.</text>
</comment>
<dbReference type="InterPro" id="IPR036679">
    <property type="entry name" value="FlgN-like_sf"/>
</dbReference>
<dbReference type="InterPro" id="IPR007809">
    <property type="entry name" value="FlgN-like"/>
</dbReference>
<dbReference type="GO" id="GO:0044780">
    <property type="term" value="P:bacterial-type flagellum assembly"/>
    <property type="evidence" value="ECO:0007669"/>
    <property type="project" value="InterPro"/>
</dbReference>
<dbReference type="Gene3D" id="1.20.58.300">
    <property type="entry name" value="FlgN-like"/>
    <property type="match status" value="1"/>
</dbReference>
<organism evidence="4 5">
    <name type="scientific">Pseudomonas kuykendallii</name>
    <dbReference type="NCBI Taxonomy" id="1007099"/>
    <lineage>
        <taxon>Bacteria</taxon>
        <taxon>Pseudomonadati</taxon>
        <taxon>Pseudomonadota</taxon>
        <taxon>Gammaproteobacteria</taxon>
        <taxon>Pseudomonadales</taxon>
        <taxon>Pseudomonadaceae</taxon>
        <taxon>Pseudomonas</taxon>
    </lineage>
</organism>
<dbReference type="STRING" id="1007099.SAMN05216287_2954"/>
<dbReference type="OrthoDB" id="5734604at2"/>
<dbReference type="Proteomes" id="UP000243778">
    <property type="component" value="Unassembled WGS sequence"/>
</dbReference>
<name>A0A1H3BT17_9PSED</name>
<gene>
    <name evidence="4" type="ORF">SAMN05216287_2954</name>
</gene>
<keyword evidence="4" id="KW-0282">Flagellum</keyword>
<comment type="similarity">
    <text evidence="2">Belongs to the FlgN family.</text>
</comment>
<dbReference type="SUPFAM" id="SSF140566">
    <property type="entry name" value="FlgN-like"/>
    <property type="match status" value="1"/>
</dbReference>
<evidence type="ECO:0000313" key="4">
    <source>
        <dbReference type="EMBL" id="SDX44905.1"/>
    </source>
</evidence>
<protein>
    <submittedName>
        <fullName evidence="4">Flagella synthesis protein FlgN</fullName>
    </submittedName>
</protein>
<dbReference type="EMBL" id="FNNU01000004">
    <property type="protein sequence ID" value="SDX44905.1"/>
    <property type="molecule type" value="Genomic_DNA"/>
</dbReference>
<keyword evidence="5" id="KW-1185">Reference proteome</keyword>
<evidence type="ECO:0000256" key="2">
    <source>
        <dbReference type="ARBA" id="ARBA00007703"/>
    </source>
</evidence>
<evidence type="ECO:0000256" key="1">
    <source>
        <dbReference type="ARBA" id="ARBA00002397"/>
    </source>
</evidence>
<evidence type="ECO:0000313" key="5">
    <source>
        <dbReference type="Proteomes" id="UP000243778"/>
    </source>
</evidence>
<dbReference type="AlphaFoldDB" id="A0A1H3BT17"/>
<keyword evidence="4" id="KW-0969">Cilium</keyword>
<accession>A0A1H3BT17</accession>
<keyword evidence="4" id="KW-0966">Cell projection</keyword>
<evidence type="ECO:0000256" key="3">
    <source>
        <dbReference type="ARBA" id="ARBA00022795"/>
    </source>
</evidence>